<feature type="domain" description="Phosphotransferase system enzyme I N-terminal" evidence="23">
    <location>
        <begin position="22"/>
        <end position="143"/>
    </location>
</feature>
<evidence type="ECO:0000256" key="1">
    <source>
        <dbReference type="ARBA" id="ARBA00000683"/>
    </source>
</evidence>
<evidence type="ECO:0000259" key="21">
    <source>
        <dbReference type="Pfam" id="PF00391"/>
    </source>
</evidence>
<comment type="similarity">
    <text evidence="5 17">Belongs to the PEP-utilizing enzyme family.</text>
</comment>
<keyword evidence="15 17" id="KW-0460">Magnesium</keyword>
<evidence type="ECO:0000256" key="20">
    <source>
        <dbReference type="PIRSR" id="PIRSR000732-3"/>
    </source>
</evidence>
<evidence type="ECO:0000256" key="6">
    <source>
        <dbReference type="ARBA" id="ARBA00012232"/>
    </source>
</evidence>
<protein>
    <recommendedName>
        <fullName evidence="7 17">Phosphoenolpyruvate-protein phosphotransferase</fullName>
        <ecNumber evidence="6 17">2.7.3.9</ecNumber>
    </recommendedName>
    <alternativeName>
        <fullName evidence="16 17">Phosphotransferase system, enzyme I</fullName>
    </alternativeName>
</protein>
<comment type="caution">
    <text evidence="24">The sequence shown here is derived from an EMBL/GenBank/DDBJ whole genome shotgun (WGS) entry which is preliminary data.</text>
</comment>
<feature type="binding site" evidence="20">
    <location>
        <position position="453"/>
    </location>
    <ligand>
        <name>Mg(2+)</name>
        <dbReference type="ChEBI" id="CHEBI:18420"/>
    </ligand>
</feature>
<dbReference type="Proteomes" id="UP000824150">
    <property type="component" value="Unassembled WGS sequence"/>
</dbReference>
<feature type="binding site" evidence="20">
    <location>
        <position position="477"/>
    </location>
    <ligand>
        <name>Mg(2+)</name>
        <dbReference type="ChEBI" id="CHEBI:18420"/>
    </ligand>
</feature>
<evidence type="ECO:0000259" key="22">
    <source>
        <dbReference type="Pfam" id="PF02896"/>
    </source>
</evidence>
<evidence type="ECO:0000256" key="5">
    <source>
        <dbReference type="ARBA" id="ARBA00007837"/>
    </source>
</evidence>
<dbReference type="InterPro" id="IPR050499">
    <property type="entry name" value="PEP-utilizing_PTS_enzyme"/>
</dbReference>
<dbReference type="SUPFAM" id="SSF52009">
    <property type="entry name" value="Phosphohistidine domain"/>
    <property type="match status" value="1"/>
</dbReference>
<accession>A0A9E2KP54</accession>
<dbReference type="SUPFAM" id="SSF47831">
    <property type="entry name" value="Enzyme I of the PEP:sugar phosphotransferase system HPr-binding (sub)domain"/>
    <property type="match status" value="1"/>
</dbReference>
<evidence type="ECO:0000256" key="14">
    <source>
        <dbReference type="ARBA" id="ARBA00022777"/>
    </source>
</evidence>
<evidence type="ECO:0000313" key="24">
    <source>
        <dbReference type="EMBL" id="MBU3827041.1"/>
    </source>
</evidence>
<organism evidence="24 25">
    <name type="scientific">Candidatus Anaerobiospirillum merdipullorum</name>
    <dbReference type="NCBI Taxonomy" id="2838450"/>
    <lineage>
        <taxon>Bacteria</taxon>
        <taxon>Pseudomonadati</taxon>
        <taxon>Pseudomonadota</taxon>
        <taxon>Gammaproteobacteria</taxon>
        <taxon>Aeromonadales</taxon>
        <taxon>Succinivibrionaceae</taxon>
        <taxon>Anaerobiospirillum</taxon>
    </lineage>
</organism>
<dbReference type="InterPro" id="IPR008731">
    <property type="entry name" value="PTS_EIN"/>
</dbReference>
<evidence type="ECO:0000256" key="4">
    <source>
        <dbReference type="ARBA" id="ARBA00004496"/>
    </source>
</evidence>
<dbReference type="NCBIfam" id="TIGR01417">
    <property type="entry name" value="PTS_I_fam"/>
    <property type="match status" value="1"/>
</dbReference>
<evidence type="ECO:0000256" key="16">
    <source>
        <dbReference type="ARBA" id="ARBA00033235"/>
    </source>
</evidence>
<evidence type="ECO:0000256" key="17">
    <source>
        <dbReference type="PIRNR" id="PIRNR000732"/>
    </source>
</evidence>
<dbReference type="InterPro" id="IPR008279">
    <property type="entry name" value="PEP-util_enz_mobile_dom"/>
</dbReference>
<evidence type="ECO:0000256" key="10">
    <source>
        <dbReference type="ARBA" id="ARBA00022597"/>
    </source>
</evidence>
<dbReference type="Gene3D" id="1.10.274.10">
    <property type="entry name" value="PtsI, HPr-binding domain"/>
    <property type="match status" value="1"/>
</dbReference>
<dbReference type="Pfam" id="PF02896">
    <property type="entry name" value="PEP-utilizers_C"/>
    <property type="match status" value="1"/>
</dbReference>
<dbReference type="InterPro" id="IPR036618">
    <property type="entry name" value="PtsI_HPr-bd_sf"/>
</dbReference>
<dbReference type="InterPro" id="IPR000121">
    <property type="entry name" value="PEP_util_C"/>
</dbReference>
<feature type="binding site" evidence="19">
    <location>
        <position position="318"/>
    </location>
    <ligand>
        <name>phosphoenolpyruvate</name>
        <dbReference type="ChEBI" id="CHEBI:58702"/>
    </ligand>
</feature>
<dbReference type="GO" id="GO:0009401">
    <property type="term" value="P:phosphoenolpyruvate-dependent sugar phosphotransferase system"/>
    <property type="evidence" value="ECO:0007669"/>
    <property type="project" value="UniProtKB-KW"/>
</dbReference>
<keyword evidence="12 17" id="KW-0598">Phosphotransferase system</keyword>
<dbReference type="EC" id="2.7.3.9" evidence="6 17"/>
<evidence type="ECO:0000256" key="13">
    <source>
        <dbReference type="ARBA" id="ARBA00022723"/>
    </source>
</evidence>
<dbReference type="EMBL" id="JAHLFG010000063">
    <property type="protein sequence ID" value="MBU3827041.1"/>
    <property type="molecule type" value="Genomic_DNA"/>
</dbReference>
<dbReference type="GO" id="GO:0016301">
    <property type="term" value="F:kinase activity"/>
    <property type="evidence" value="ECO:0007669"/>
    <property type="project" value="UniProtKB-KW"/>
</dbReference>
<feature type="binding site" evidence="19">
    <location>
        <position position="487"/>
    </location>
    <ligand>
        <name>phosphoenolpyruvate</name>
        <dbReference type="ChEBI" id="CHEBI:58702"/>
    </ligand>
</feature>
<keyword evidence="14 17" id="KW-0418">Kinase</keyword>
<comment type="catalytic activity">
    <reaction evidence="1 17">
        <text>L-histidyl-[protein] + phosphoenolpyruvate = N(pros)-phospho-L-histidyl-[protein] + pyruvate</text>
        <dbReference type="Rhea" id="RHEA:23880"/>
        <dbReference type="Rhea" id="RHEA-COMP:9745"/>
        <dbReference type="Rhea" id="RHEA-COMP:9746"/>
        <dbReference type="ChEBI" id="CHEBI:15361"/>
        <dbReference type="ChEBI" id="CHEBI:29979"/>
        <dbReference type="ChEBI" id="CHEBI:58702"/>
        <dbReference type="ChEBI" id="CHEBI:64837"/>
        <dbReference type="EC" id="2.7.3.9"/>
    </reaction>
</comment>
<evidence type="ECO:0000256" key="19">
    <source>
        <dbReference type="PIRSR" id="PIRSR000732-2"/>
    </source>
</evidence>
<dbReference type="Pfam" id="PF00391">
    <property type="entry name" value="PEP-utilizers"/>
    <property type="match status" value="1"/>
</dbReference>
<evidence type="ECO:0000256" key="2">
    <source>
        <dbReference type="ARBA" id="ARBA00001946"/>
    </source>
</evidence>
<keyword evidence="13 17" id="KW-0479">Metal-binding</keyword>
<feature type="domain" description="PEP-utilising enzyme mobile" evidence="21">
    <location>
        <begin position="175"/>
        <end position="247"/>
    </location>
</feature>
<feature type="active site" description="Proton donor" evidence="18">
    <location>
        <position position="524"/>
    </location>
</feature>
<evidence type="ECO:0000256" key="8">
    <source>
        <dbReference type="ARBA" id="ARBA00022448"/>
    </source>
</evidence>
<dbReference type="Gene3D" id="3.20.20.60">
    <property type="entry name" value="Phosphoenolpyruvate-binding domains"/>
    <property type="match status" value="1"/>
</dbReference>
<reference evidence="24" key="1">
    <citation type="journal article" date="2021" name="PeerJ">
        <title>Extensive microbial diversity within the chicken gut microbiome revealed by metagenomics and culture.</title>
        <authorList>
            <person name="Gilroy R."/>
            <person name="Ravi A."/>
            <person name="Getino M."/>
            <person name="Pursley I."/>
            <person name="Horton D.L."/>
            <person name="Alikhan N.F."/>
            <person name="Baker D."/>
            <person name="Gharbi K."/>
            <person name="Hall N."/>
            <person name="Watson M."/>
            <person name="Adriaenssens E.M."/>
            <person name="Foster-Nyarko E."/>
            <person name="Jarju S."/>
            <person name="Secka A."/>
            <person name="Antonio M."/>
            <person name="Oren A."/>
            <person name="Chaudhuri R.R."/>
            <person name="La Ragione R."/>
            <person name="Hildebrand F."/>
            <person name="Pallen M.J."/>
        </authorList>
    </citation>
    <scope>NUCLEOTIDE SEQUENCE</scope>
    <source>
        <strain evidence="24">687</strain>
    </source>
</reference>
<dbReference type="PRINTS" id="PR01736">
    <property type="entry name" value="PHPHTRNFRASE"/>
</dbReference>
<keyword evidence="9 17" id="KW-0963">Cytoplasm</keyword>
<dbReference type="AlphaFoldDB" id="A0A9E2KP54"/>
<dbReference type="InterPro" id="IPR023151">
    <property type="entry name" value="PEP_util_CS"/>
</dbReference>
<evidence type="ECO:0000256" key="7">
    <source>
        <dbReference type="ARBA" id="ARBA00016544"/>
    </source>
</evidence>
<sequence length="563" mass="62205">MTEQNSSVPDFEADAAQAVTLKGTPASRGIAFGRITFLKRQAAPEEKIIVSNPQAEVERFEKARTQAIEQLGQLYEASLEKLGEQNAVVFQIHQMMLDDPDYVAQIEELIVAEKCNAEYAVDQVADRFAQMFANMDNEYMQGRAADVQDVSRRIVQILLGQKGITSPHQITKYGDEPLILATDDLAPSETVQLDKEHVEGILTSAGSTRSHTVIFARTMGIPAVISMGDTLNESLEGHLVIVDGANGVVYLDPNAELQEHYRQRKRTEDALRARLELFRGKETRTLSGRQIHLYANIGSADDIDLVKASDAEGVGLFRSEYIYLHAQDYPDEESQFQIYRDAAQALDGRKLIIRTMDIGADKTAAYFMLKHEENPAMGMRAVRICLSHPDIFKTQLRALLRASVFGNLAIMFPMITSTDEVKACRKILQEAQAELTQAGIPFNAAMEVGIMIETPAAALISDELAPLVDFFSIGTNDLTQFTLAVDRQNAEVGRFLNPYHHAVIRLIEMTIKNAHAHGIWAGVCGELAADEGFTHQLIAMGVDEISVTPSSVLMLRARIATLA</sequence>
<comment type="cofactor">
    <cofactor evidence="2 17 20">
        <name>Mg(2+)</name>
        <dbReference type="ChEBI" id="CHEBI:18420"/>
    </cofactor>
</comment>
<reference evidence="24" key="2">
    <citation type="submission" date="2021-04" db="EMBL/GenBank/DDBJ databases">
        <authorList>
            <person name="Gilroy R."/>
        </authorList>
    </citation>
    <scope>NUCLEOTIDE SEQUENCE</scope>
    <source>
        <strain evidence="24">687</strain>
    </source>
</reference>
<feature type="binding site" evidence="19">
    <location>
        <begin position="476"/>
        <end position="477"/>
    </location>
    <ligand>
        <name>phosphoenolpyruvate</name>
        <dbReference type="ChEBI" id="CHEBI:58702"/>
    </ligand>
</feature>
<keyword evidence="11 17" id="KW-0808">Transferase</keyword>
<dbReference type="InterPro" id="IPR015813">
    <property type="entry name" value="Pyrv/PenolPyrv_kinase-like_dom"/>
</dbReference>
<dbReference type="Gene3D" id="3.50.30.10">
    <property type="entry name" value="Phosphohistidine domain"/>
    <property type="match status" value="1"/>
</dbReference>
<dbReference type="InterPro" id="IPR036637">
    <property type="entry name" value="Phosphohistidine_dom_sf"/>
</dbReference>
<proteinExistence type="inferred from homology"/>
<keyword evidence="8 17" id="KW-0813">Transport</keyword>
<comment type="subcellular location">
    <subcellularLocation>
        <location evidence="4 17">Cytoplasm</location>
    </subcellularLocation>
</comment>
<dbReference type="GO" id="GO:0005737">
    <property type="term" value="C:cytoplasm"/>
    <property type="evidence" value="ECO:0007669"/>
    <property type="project" value="UniProtKB-SubCell"/>
</dbReference>
<name>A0A9E2KP54_9GAMM</name>
<evidence type="ECO:0000256" key="12">
    <source>
        <dbReference type="ARBA" id="ARBA00022683"/>
    </source>
</evidence>
<feature type="active site" description="Tele-phosphohistidine intermediate" evidence="18">
    <location>
        <position position="211"/>
    </location>
</feature>
<evidence type="ECO:0000256" key="3">
    <source>
        <dbReference type="ARBA" id="ARBA00002728"/>
    </source>
</evidence>
<dbReference type="Pfam" id="PF05524">
    <property type="entry name" value="PEP-utilisers_N"/>
    <property type="match status" value="1"/>
</dbReference>
<dbReference type="InterPro" id="IPR040442">
    <property type="entry name" value="Pyrv_kinase-like_dom_sf"/>
</dbReference>
<dbReference type="GO" id="GO:0046872">
    <property type="term" value="F:metal ion binding"/>
    <property type="evidence" value="ECO:0007669"/>
    <property type="project" value="UniProtKB-KW"/>
</dbReference>
<dbReference type="SUPFAM" id="SSF51621">
    <property type="entry name" value="Phosphoenolpyruvate/pyruvate domain"/>
    <property type="match status" value="1"/>
</dbReference>
<dbReference type="PANTHER" id="PTHR46244">
    <property type="entry name" value="PHOSPHOENOLPYRUVATE-PROTEIN PHOSPHOTRANSFERASE"/>
    <property type="match status" value="1"/>
</dbReference>
<comment type="function">
    <text evidence="3 17">General (non sugar-specific) component of the phosphoenolpyruvate-dependent sugar phosphotransferase system (sugar PTS). This major carbohydrate active-transport system catalyzes the phosphorylation of incoming sugar substrates concomitantly with their translocation across the cell membrane. Enzyme I transfers the phosphoryl group from phosphoenolpyruvate (PEP) to the phosphoryl carrier protein (HPr).</text>
</comment>
<evidence type="ECO:0000256" key="9">
    <source>
        <dbReference type="ARBA" id="ARBA00022490"/>
    </source>
</evidence>
<evidence type="ECO:0000256" key="18">
    <source>
        <dbReference type="PIRSR" id="PIRSR000732-1"/>
    </source>
</evidence>
<evidence type="ECO:0000256" key="15">
    <source>
        <dbReference type="ARBA" id="ARBA00022842"/>
    </source>
</evidence>
<dbReference type="GO" id="GO:0008965">
    <property type="term" value="F:phosphoenolpyruvate-protein phosphotransferase activity"/>
    <property type="evidence" value="ECO:0007669"/>
    <property type="project" value="UniProtKB-EC"/>
</dbReference>
<evidence type="ECO:0000313" key="25">
    <source>
        <dbReference type="Proteomes" id="UP000824150"/>
    </source>
</evidence>
<gene>
    <name evidence="24" type="primary">ptsP</name>
    <name evidence="24" type="ORF">IAA31_06080</name>
</gene>
<evidence type="ECO:0000259" key="23">
    <source>
        <dbReference type="Pfam" id="PF05524"/>
    </source>
</evidence>
<dbReference type="PANTHER" id="PTHR46244:SF3">
    <property type="entry name" value="PHOSPHOENOLPYRUVATE-PROTEIN PHOSPHOTRANSFERASE"/>
    <property type="match status" value="1"/>
</dbReference>
<evidence type="ECO:0000256" key="11">
    <source>
        <dbReference type="ARBA" id="ARBA00022679"/>
    </source>
</evidence>
<dbReference type="PROSITE" id="PS00742">
    <property type="entry name" value="PEP_ENZYMES_2"/>
    <property type="match status" value="1"/>
</dbReference>
<dbReference type="InterPro" id="IPR006318">
    <property type="entry name" value="PTS_EI-like"/>
</dbReference>
<feature type="binding site" evidence="19">
    <location>
        <position position="354"/>
    </location>
    <ligand>
        <name>phosphoenolpyruvate</name>
        <dbReference type="ChEBI" id="CHEBI:58702"/>
    </ligand>
</feature>
<dbReference type="InterPro" id="IPR024692">
    <property type="entry name" value="PTS_EI"/>
</dbReference>
<dbReference type="PIRSF" id="PIRSF000732">
    <property type="entry name" value="PTS_enzyme_I"/>
    <property type="match status" value="1"/>
</dbReference>
<keyword evidence="10 17" id="KW-0762">Sugar transport</keyword>
<feature type="domain" description="PEP-utilising enzyme C-terminal" evidence="22">
    <location>
        <begin position="274"/>
        <end position="561"/>
    </location>
</feature>